<dbReference type="InterPro" id="IPR000877">
    <property type="entry name" value="Prot_inh_BBI"/>
</dbReference>
<evidence type="ECO:0000256" key="4">
    <source>
        <dbReference type="ARBA" id="ARBA00023157"/>
    </source>
</evidence>
<dbReference type="GO" id="GO:0005576">
    <property type="term" value="C:extracellular region"/>
    <property type="evidence" value="ECO:0007669"/>
    <property type="project" value="InterPro"/>
</dbReference>
<reference evidence="10" key="1">
    <citation type="submission" date="2022-03" db="EMBL/GenBank/DDBJ databases">
        <title>A functionally conserved STORR gene fusion in Papaver species that diverged 16.8 million years ago.</title>
        <authorList>
            <person name="Catania T."/>
        </authorList>
    </citation>
    <scope>NUCLEOTIDE SEQUENCE</scope>
    <source>
        <strain evidence="10">S-191538</strain>
    </source>
</reference>
<name>A0AA41S499_PAPNU</name>
<keyword evidence="8" id="KW-0732">Signal</keyword>
<feature type="domain" description="Bowman-Birk serine protease inhibitors family" evidence="9">
    <location>
        <begin position="120"/>
        <end position="166"/>
    </location>
</feature>
<dbReference type="InterPro" id="IPR035995">
    <property type="entry name" value="Bowman-Birk_prot_inh"/>
</dbReference>
<feature type="chain" id="PRO_5041419770" description="Bowman-Birk serine protease inhibitors family domain-containing protein" evidence="8">
    <location>
        <begin position="27"/>
        <end position="171"/>
    </location>
</feature>
<keyword evidence="3 7" id="KW-0722">Serine protease inhibitor</keyword>
<feature type="site" description="Reactive bond for trypsin" evidence="5">
    <location>
        <begin position="62"/>
        <end position="63"/>
    </location>
</feature>
<feature type="site" description="Reactive bond for trypsin" evidence="5">
    <location>
        <begin position="127"/>
        <end position="128"/>
    </location>
</feature>
<keyword evidence="4 6" id="KW-1015">Disulfide bond</keyword>
<dbReference type="Gene3D" id="2.10.69.10">
    <property type="entry name" value="Cysteine Protease (Bromelain) Inhibitor, subunit H"/>
    <property type="match status" value="2"/>
</dbReference>
<feature type="disulfide bond" evidence="6">
    <location>
        <begin position="54"/>
        <end position="153"/>
    </location>
</feature>
<protein>
    <recommendedName>
        <fullName evidence="9">Bowman-Birk serine protease inhibitors family domain-containing protein</fullName>
    </recommendedName>
</protein>
<dbReference type="SMART" id="SM00269">
    <property type="entry name" value="BowB"/>
    <property type="match status" value="2"/>
</dbReference>
<feature type="domain" description="Bowman-Birk serine protease inhibitors family" evidence="9">
    <location>
        <begin position="54"/>
        <end position="108"/>
    </location>
</feature>
<organism evidence="10 11">
    <name type="scientific">Papaver nudicaule</name>
    <name type="common">Iceland poppy</name>
    <dbReference type="NCBI Taxonomy" id="74823"/>
    <lineage>
        <taxon>Eukaryota</taxon>
        <taxon>Viridiplantae</taxon>
        <taxon>Streptophyta</taxon>
        <taxon>Embryophyta</taxon>
        <taxon>Tracheophyta</taxon>
        <taxon>Spermatophyta</taxon>
        <taxon>Magnoliopsida</taxon>
        <taxon>Ranunculales</taxon>
        <taxon>Papaveraceae</taxon>
        <taxon>Papaveroideae</taxon>
        <taxon>Papaver</taxon>
    </lineage>
</organism>
<evidence type="ECO:0000259" key="9">
    <source>
        <dbReference type="SMART" id="SM00269"/>
    </source>
</evidence>
<evidence type="ECO:0000256" key="6">
    <source>
        <dbReference type="PIRSR" id="PIRSR600877-51"/>
    </source>
</evidence>
<sequence length="171" mass="18529">MVFPKSTLALAVLAIAATSLLSVVDAEEKIIRDGEEQLISFTEGLMDDDKAKACCDSCLCTRSIPPRCQCTDQQKKQCYPGCKTCRCTRSWPPTCRCMDINNFCYPQCSPPPSSACGPDCKLCLCTKSFPPSCFCKDAPTPKPSPSSKCSDDCKVCKCTRSFPPTCSCADA</sequence>
<feature type="disulfide bond" evidence="6">
    <location>
        <begin position="125"/>
        <end position="133"/>
    </location>
</feature>
<feature type="disulfide bond" evidence="6">
    <location>
        <begin position="55"/>
        <end position="70"/>
    </location>
</feature>
<evidence type="ECO:0000256" key="8">
    <source>
        <dbReference type="SAM" id="SignalP"/>
    </source>
</evidence>
<comment type="similarity">
    <text evidence="1 7">Belongs to the Bowman-Birk serine protease inhibitor family.</text>
</comment>
<evidence type="ECO:0000256" key="2">
    <source>
        <dbReference type="ARBA" id="ARBA00022690"/>
    </source>
</evidence>
<comment type="caution">
    <text evidence="10">The sequence shown here is derived from an EMBL/GenBank/DDBJ whole genome shotgun (WGS) entry which is preliminary data.</text>
</comment>
<feature type="disulfide bond" evidence="6">
    <location>
        <begin position="58"/>
        <end position="149"/>
    </location>
</feature>
<dbReference type="PANTHER" id="PTHR33479:SF19">
    <property type="entry name" value="BOWMAN-BIRK TYPE PROTEINASE INHIBITOR C-II"/>
    <property type="match status" value="1"/>
</dbReference>
<evidence type="ECO:0000313" key="10">
    <source>
        <dbReference type="EMBL" id="MCL7029671.1"/>
    </source>
</evidence>
<evidence type="ECO:0000313" key="11">
    <source>
        <dbReference type="Proteomes" id="UP001177140"/>
    </source>
</evidence>
<gene>
    <name evidence="10" type="ORF">MKW94_026523</name>
</gene>
<evidence type="ECO:0000256" key="3">
    <source>
        <dbReference type="ARBA" id="ARBA00022900"/>
    </source>
</evidence>
<dbReference type="PANTHER" id="PTHR33479">
    <property type="entry name" value="BOWMAN-BIRK TYPE BRAN TRYPSIN INHIBITOR"/>
    <property type="match status" value="1"/>
</dbReference>
<feature type="disulfide bond" evidence="6">
    <location>
        <begin position="78"/>
        <end position="85"/>
    </location>
</feature>
<accession>A0AA41S499</accession>
<dbReference type="Pfam" id="PF00228">
    <property type="entry name" value="Bowman-Birk_leg"/>
    <property type="match status" value="4"/>
</dbReference>
<dbReference type="AlphaFoldDB" id="A0AA41S499"/>
<dbReference type="CDD" id="cd00023">
    <property type="entry name" value="BBI"/>
    <property type="match status" value="1"/>
</dbReference>
<feature type="signal peptide" evidence="8">
    <location>
        <begin position="1"/>
        <end position="26"/>
    </location>
</feature>
<dbReference type="SUPFAM" id="SSF57247">
    <property type="entry name" value="Bowman-Birk inhibitor, BBI"/>
    <property type="match status" value="2"/>
</dbReference>
<dbReference type="EMBL" id="JAJJMA010092877">
    <property type="protein sequence ID" value="MCL7029671.1"/>
    <property type="molecule type" value="Genomic_DNA"/>
</dbReference>
<evidence type="ECO:0000256" key="7">
    <source>
        <dbReference type="RuleBase" id="RU003856"/>
    </source>
</evidence>
<feature type="disulfide bond" evidence="6">
    <location>
        <begin position="60"/>
        <end position="68"/>
    </location>
</feature>
<feature type="disulfide bond" evidence="6">
    <location>
        <begin position="82"/>
        <end position="135"/>
    </location>
</feature>
<dbReference type="GO" id="GO:0004867">
    <property type="term" value="F:serine-type endopeptidase inhibitor activity"/>
    <property type="evidence" value="ECO:0007669"/>
    <property type="project" value="UniProtKB-KW"/>
</dbReference>
<evidence type="ECO:0000256" key="5">
    <source>
        <dbReference type="PIRSR" id="PIRSR600877-50"/>
    </source>
</evidence>
<proteinExistence type="inferred from homology"/>
<evidence type="ECO:0000256" key="1">
    <source>
        <dbReference type="ARBA" id="ARBA00008506"/>
    </source>
</evidence>
<keyword evidence="11" id="KW-1185">Reference proteome</keyword>
<dbReference type="Proteomes" id="UP001177140">
    <property type="component" value="Unassembled WGS sequence"/>
</dbReference>
<keyword evidence="2 7" id="KW-0646">Protease inhibitor</keyword>